<evidence type="ECO:0000256" key="2">
    <source>
        <dbReference type="SAM" id="Phobius"/>
    </source>
</evidence>
<feature type="transmembrane region" description="Helical" evidence="2">
    <location>
        <begin position="12"/>
        <end position="35"/>
    </location>
</feature>
<name>A0A166N849_9AGAM</name>
<protein>
    <submittedName>
        <fullName evidence="3">Uncharacterized protein</fullName>
    </submittedName>
</protein>
<accession>A0A166N849</accession>
<feature type="transmembrane region" description="Helical" evidence="2">
    <location>
        <begin position="124"/>
        <end position="145"/>
    </location>
</feature>
<sequence>MESPTFLKWRIIAFCWTSLASMLFIIMLTVIMYGRWQFFDRDEKSCVVILLLVNTINVVALPVLIIRQFRVWLEAARMFFLLMINIGVASTFAFYTMRFQCPVNTPDSQGNCQLLNVCILMASWITPALLITYSACLSFWVWWLLRHPVEESTAPEMASKFDEEAATGQPIRVVAAHTRMKSRRPPLTISIPPSPPSDAVLSRTPFPENGTAGRDRKKSFGGESTSVRSARPPMSARLSKQRPMTNHY</sequence>
<dbReference type="AlphaFoldDB" id="A0A166N849"/>
<reference evidence="3 5" key="1">
    <citation type="journal article" date="2016" name="Mol. Biol. Evol.">
        <title>Comparative Genomics of Early-Diverging Mushroom-Forming Fungi Provides Insights into the Origins of Lignocellulose Decay Capabilities.</title>
        <authorList>
            <person name="Nagy L.G."/>
            <person name="Riley R."/>
            <person name="Tritt A."/>
            <person name="Adam C."/>
            <person name="Daum C."/>
            <person name="Floudas D."/>
            <person name="Sun H."/>
            <person name="Yadav J.S."/>
            <person name="Pangilinan J."/>
            <person name="Larsson K.H."/>
            <person name="Matsuura K."/>
            <person name="Barry K."/>
            <person name="Labutti K."/>
            <person name="Kuo R."/>
            <person name="Ohm R.A."/>
            <person name="Bhattacharya S.S."/>
            <person name="Shirouzu T."/>
            <person name="Yoshinaga Y."/>
            <person name="Martin F.M."/>
            <person name="Grigoriev I.V."/>
            <person name="Hibbett D.S."/>
        </authorList>
    </citation>
    <scope>NUCLEOTIDE SEQUENCE [LARGE SCALE GENOMIC DNA]</scope>
    <source>
        <strain evidence="3 5">CBS 109695</strain>
    </source>
</reference>
<evidence type="ECO:0000313" key="4">
    <source>
        <dbReference type="EMBL" id="KZP24748.1"/>
    </source>
</evidence>
<dbReference type="Proteomes" id="UP000076532">
    <property type="component" value="Unassembled WGS sequence"/>
</dbReference>
<keyword evidence="2" id="KW-1133">Transmembrane helix</keyword>
<dbReference type="OrthoDB" id="3065653at2759"/>
<organism evidence="3 5">
    <name type="scientific">Athelia psychrophila</name>
    <dbReference type="NCBI Taxonomy" id="1759441"/>
    <lineage>
        <taxon>Eukaryota</taxon>
        <taxon>Fungi</taxon>
        <taxon>Dikarya</taxon>
        <taxon>Basidiomycota</taxon>
        <taxon>Agaricomycotina</taxon>
        <taxon>Agaricomycetes</taxon>
        <taxon>Agaricomycetidae</taxon>
        <taxon>Atheliales</taxon>
        <taxon>Atheliaceae</taxon>
        <taxon>Athelia</taxon>
    </lineage>
</organism>
<dbReference type="STRING" id="436010.A0A166N849"/>
<dbReference type="EMBL" id="KV417524">
    <property type="protein sequence ID" value="KZP24742.1"/>
    <property type="molecule type" value="Genomic_DNA"/>
</dbReference>
<keyword evidence="2" id="KW-0812">Transmembrane</keyword>
<dbReference type="EMBL" id="KV417524">
    <property type="protein sequence ID" value="KZP24748.1"/>
    <property type="molecule type" value="Genomic_DNA"/>
</dbReference>
<feature type="transmembrane region" description="Helical" evidence="2">
    <location>
        <begin position="78"/>
        <end position="97"/>
    </location>
</feature>
<evidence type="ECO:0000313" key="3">
    <source>
        <dbReference type="EMBL" id="KZP24742.1"/>
    </source>
</evidence>
<proteinExistence type="predicted"/>
<evidence type="ECO:0000256" key="1">
    <source>
        <dbReference type="SAM" id="MobiDB-lite"/>
    </source>
</evidence>
<feature type="transmembrane region" description="Helical" evidence="2">
    <location>
        <begin position="47"/>
        <end position="66"/>
    </location>
</feature>
<keyword evidence="2" id="KW-0472">Membrane</keyword>
<keyword evidence="5" id="KW-1185">Reference proteome</keyword>
<gene>
    <name evidence="4" type="ORF">FIBSPDRAFT_1041874</name>
    <name evidence="3" type="ORF">FIBSPDRAFT_929632</name>
</gene>
<evidence type="ECO:0000313" key="5">
    <source>
        <dbReference type="Proteomes" id="UP000076532"/>
    </source>
</evidence>
<feature type="region of interest" description="Disordered" evidence="1">
    <location>
        <begin position="182"/>
        <end position="248"/>
    </location>
</feature>